<name>A0A921IUH4_9ACTN</name>
<evidence type="ECO:0000313" key="2">
    <source>
        <dbReference type="Proteomes" id="UP000746751"/>
    </source>
</evidence>
<comment type="caution">
    <text evidence="1">The sequence shown here is derived from an EMBL/GenBank/DDBJ whole genome shotgun (WGS) entry which is preliminary data.</text>
</comment>
<dbReference type="EMBL" id="DYVF01000072">
    <property type="protein sequence ID" value="HJG32040.1"/>
    <property type="molecule type" value="Genomic_DNA"/>
</dbReference>
<dbReference type="InterPro" id="IPR029058">
    <property type="entry name" value="AB_hydrolase_fold"/>
</dbReference>
<dbReference type="Proteomes" id="UP000746751">
    <property type="component" value="Unassembled WGS sequence"/>
</dbReference>
<reference evidence="1" key="2">
    <citation type="submission" date="2021-09" db="EMBL/GenBank/DDBJ databases">
        <authorList>
            <person name="Gilroy R."/>
        </authorList>
    </citation>
    <scope>NUCLEOTIDE SEQUENCE</scope>
    <source>
        <strain evidence="1">ChiGjej2B2-7701</strain>
    </source>
</reference>
<gene>
    <name evidence="1" type="ORF">K8U80_11715</name>
</gene>
<dbReference type="AlphaFoldDB" id="A0A921IUH4"/>
<evidence type="ECO:0000313" key="1">
    <source>
        <dbReference type="EMBL" id="HJG32040.1"/>
    </source>
</evidence>
<accession>A0A921IUH4</accession>
<protein>
    <submittedName>
        <fullName evidence="1">Uncharacterized protein</fullName>
    </submittedName>
</protein>
<dbReference type="Gene3D" id="3.40.50.1820">
    <property type="entry name" value="alpha/beta hydrolase"/>
    <property type="match status" value="1"/>
</dbReference>
<reference evidence="1" key="1">
    <citation type="journal article" date="2021" name="PeerJ">
        <title>Extensive microbial diversity within the chicken gut microbiome revealed by metagenomics and culture.</title>
        <authorList>
            <person name="Gilroy R."/>
            <person name="Ravi A."/>
            <person name="Getino M."/>
            <person name="Pursley I."/>
            <person name="Horton D.L."/>
            <person name="Alikhan N.F."/>
            <person name="Baker D."/>
            <person name="Gharbi K."/>
            <person name="Hall N."/>
            <person name="Watson M."/>
            <person name="Adriaenssens E.M."/>
            <person name="Foster-Nyarko E."/>
            <person name="Jarju S."/>
            <person name="Secka A."/>
            <person name="Antonio M."/>
            <person name="Oren A."/>
            <person name="Chaudhuri R.R."/>
            <person name="La Ragione R."/>
            <person name="Hildebrand F."/>
            <person name="Pallen M.J."/>
        </authorList>
    </citation>
    <scope>NUCLEOTIDE SEQUENCE</scope>
    <source>
        <strain evidence="1">ChiGjej2B2-7701</strain>
    </source>
</reference>
<dbReference type="SUPFAM" id="SSF53474">
    <property type="entry name" value="alpha/beta-Hydrolases"/>
    <property type="match status" value="1"/>
</dbReference>
<sequence>MNCDITILASPHTDAPDALQPCALWDLYGYYDLTAPFANEPSAYYAAMPAVDGGTVSRLCGKPGALVTSGPKATRFSLYVYARQQGTWMEMLGVAPDDEPALSLSPDDIAALSPTFITASTDDQDVPFKTSKTLSRAAPNARMMTAYYLEHDFDRDTSNPAGAQAYTAALAFLDAQMAADA</sequence>
<organism evidence="1 2">
    <name type="scientific">Collinsella ihumii</name>
    <dbReference type="NCBI Taxonomy" id="1720204"/>
    <lineage>
        <taxon>Bacteria</taxon>
        <taxon>Bacillati</taxon>
        <taxon>Actinomycetota</taxon>
        <taxon>Coriobacteriia</taxon>
        <taxon>Coriobacteriales</taxon>
        <taxon>Coriobacteriaceae</taxon>
        <taxon>Collinsella</taxon>
    </lineage>
</organism>
<proteinExistence type="predicted"/>